<evidence type="ECO:0000313" key="5">
    <source>
        <dbReference type="Proteomes" id="UP000298860"/>
    </source>
</evidence>
<organism evidence="4 5">
    <name type="scientific">Gandjariella thermophila</name>
    <dbReference type="NCBI Taxonomy" id="1931992"/>
    <lineage>
        <taxon>Bacteria</taxon>
        <taxon>Bacillati</taxon>
        <taxon>Actinomycetota</taxon>
        <taxon>Actinomycetes</taxon>
        <taxon>Pseudonocardiales</taxon>
        <taxon>Pseudonocardiaceae</taxon>
        <taxon>Gandjariella</taxon>
    </lineage>
</organism>
<dbReference type="RefSeq" id="WP_137816510.1">
    <property type="nucleotide sequence ID" value="NZ_BJFL01000047.1"/>
</dbReference>
<name>A0A4D4JDU1_9PSEU</name>
<keyword evidence="5" id="KW-1185">Reference proteome</keyword>
<gene>
    <name evidence="4" type="ORF">GTS_52150</name>
</gene>
<dbReference type="PANTHER" id="PTHR43080:SF2">
    <property type="entry name" value="CBS DOMAIN-CONTAINING PROTEIN"/>
    <property type="match status" value="1"/>
</dbReference>
<sequence>MATAREVMTRECRCVGEHQTLAEAARMMRDLNVGALPICGDDDRLKGMLTDRDIVVRCIAENGDPAETAAGALARGKPICVDADTPMEQVMDIMSRHQIRRVPVIENKRLVGIISQADVARQVPEQRTGKVVEEISANR</sequence>
<dbReference type="AlphaFoldDB" id="A0A4D4JDU1"/>
<evidence type="ECO:0000256" key="1">
    <source>
        <dbReference type="ARBA" id="ARBA00023122"/>
    </source>
</evidence>
<comment type="caution">
    <text evidence="4">The sequence shown here is derived from an EMBL/GenBank/DDBJ whole genome shotgun (WGS) entry which is preliminary data.</text>
</comment>
<dbReference type="PANTHER" id="PTHR43080">
    <property type="entry name" value="CBS DOMAIN-CONTAINING PROTEIN CBSX3, MITOCHONDRIAL"/>
    <property type="match status" value="1"/>
</dbReference>
<dbReference type="InterPro" id="IPR000644">
    <property type="entry name" value="CBS_dom"/>
</dbReference>
<keyword evidence="1 2" id="KW-0129">CBS domain</keyword>
<dbReference type="InterPro" id="IPR046342">
    <property type="entry name" value="CBS_dom_sf"/>
</dbReference>
<proteinExistence type="predicted"/>
<feature type="domain" description="CBS" evidence="3">
    <location>
        <begin position="73"/>
        <end position="131"/>
    </location>
</feature>
<dbReference type="EMBL" id="BJFL01000047">
    <property type="protein sequence ID" value="GDY33582.1"/>
    <property type="molecule type" value="Genomic_DNA"/>
</dbReference>
<protein>
    <submittedName>
        <fullName evidence="4">Hypoxic response protein 1</fullName>
    </submittedName>
</protein>
<dbReference type="Pfam" id="PF00571">
    <property type="entry name" value="CBS"/>
    <property type="match status" value="2"/>
</dbReference>
<evidence type="ECO:0000259" key="3">
    <source>
        <dbReference type="PROSITE" id="PS51371"/>
    </source>
</evidence>
<dbReference type="InterPro" id="IPR051257">
    <property type="entry name" value="Diverse_CBS-Domain"/>
</dbReference>
<dbReference type="Gene3D" id="3.10.580.10">
    <property type="entry name" value="CBS-domain"/>
    <property type="match status" value="1"/>
</dbReference>
<dbReference type="CDD" id="cd04622">
    <property type="entry name" value="CBS_pair_HRP1_like"/>
    <property type="match status" value="1"/>
</dbReference>
<dbReference type="SUPFAM" id="SSF54631">
    <property type="entry name" value="CBS-domain pair"/>
    <property type="match status" value="1"/>
</dbReference>
<reference evidence="5" key="1">
    <citation type="submission" date="2019-04" db="EMBL/GenBank/DDBJ databases">
        <title>Draft genome sequence of Pseudonocardiaceae bacterium SL3-2-4.</title>
        <authorList>
            <person name="Ningsih F."/>
            <person name="Yokota A."/>
            <person name="Sakai Y."/>
            <person name="Nanatani K."/>
            <person name="Yabe S."/>
            <person name="Oetari A."/>
            <person name="Sjamsuridzal W."/>
        </authorList>
    </citation>
    <scope>NUCLEOTIDE SEQUENCE [LARGE SCALE GENOMIC DNA]</scope>
    <source>
        <strain evidence="5">SL3-2-4</strain>
    </source>
</reference>
<accession>A0A4D4JDU1</accession>
<dbReference type="OrthoDB" id="9789996at2"/>
<dbReference type="PROSITE" id="PS51371">
    <property type="entry name" value="CBS"/>
    <property type="match status" value="2"/>
</dbReference>
<evidence type="ECO:0000313" key="4">
    <source>
        <dbReference type="EMBL" id="GDY33582.1"/>
    </source>
</evidence>
<evidence type="ECO:0000256" key="2">
    <source>
        <dbReference type="PROSITE-ProRule" id="PRU00703"/>
    </source>
</evidence>
<feature type="domain" description="CBS" evidence="3">
    <location>
        <begin position="8"/>
        <end position="65"/>
    </location>
</feature>
<dbReference type="Proteomes" id="UP000298860">
    <property type="component" value="Unassembled WGS sequence"/>
</dbReference>
<dbReference type="SMART" id="SM00116">
    <property type="entry name" value="CBS"/>
    <property type="match status" value="2"/>
</dbReference>